<evidence type="ECO:0000256" key="2">
    <source>
        <dbReference type="ARBA" id="ARBA00022741"/>
    </source>
</evidence>
<dbReference type="Pfam" id="PF13335">
    <property type="entry name" value="Mg_chelatase_C"/>
    <property type="match status" value="1"/>
</dbReference>
<reference evidence="6" key="1">
    <citation type="submission" date="2007-05" db="EMBL/GenBank/DDBJ databases">
        <title>Complete sequence of Thermotoga petrophila RKU-1.</title>
        <authorList>
            <consortium name="US DOE Joint Genome Institute"/>
            <person name="Copeland A."/>
            <person name="Lucas S."/>
            <person name="Lapidus A."/>
            <person name="Barry K."/>
            <person name="Glavina del Rio T."/>
            <person name="Dalin E."/>
            <person name="Tice H."/>
            <person name="Pitluck S."/>
            <person name="Sims D."/>
            <person name="Brettin T."/>
            <person name="Bruce D."/>
            <person name="Detter J.C."/>
            <person name="Han C."/>
            <person name="Tapia R."/>
            <person name="Schmutz J."/>
            <person name="Larimer F."/>
            <person name="Land M."/>
            <person name="Hauser L."/>
            <person name="Kyrpides N."/>
            <person name="Mikhailova N."/>
            <person name="Nelson K."/>
            <person name="Gogarten J.P."/>
            <person name="Noll K."/>
            <person name="Richardson P."/>
        </authorList>
    </citation>
    <scope>NUCLEOTIDE SEQUENCE [LARGE SCALE GENOMIC DNA]</scope>
    <source>
        <strain evidence="6">ATCC BAA-488 / DSM 13995 / JCM 10881 / RKU-1</strain>
    </source>
</reference>
<proteinExistence type="inferred from homology"/>
<dbReference type="InterPro" id="IPR020568">
    <property type="entry name" value="Ribosomal_Su5_D2-typ_SF"/>
</dbReference>
<sequence>MNYSKLSSATIQGIEAMKIDVEVDFDNRSVFNDIDVVGLGDTAVKESRKRVKSAILNSGFSLPHGKYVVNLAPGDVRKEGSMLDLPIALCILASTGIVQVSENILAIGELSLNGEVKRVNGVLPVLLSLSEKFSGTVLIPKENEEEAKCVKGLDIYAVESLRECVEFLRGDRALKQIEYSGIGNTNVEYEIDFSDVRDHEMVKRAVEIAVAGFHNILMIGNPGSGKTMIAKRIPTIFPPMSEEEILETSKVYSASGYPGIVKLRPFRSPHHTASTVSIIGGGTNPRPGEISLAHNGVLFLDELPEFKRDVLEALRQPLEEGIVTVARAKFTVTYPARFMLVGAMNPCPCGHLGDPKQPCVCSPRDIMRYRKKISGPLLDRMDLVINVPKLSFEEMMKKPEGEKSSSIRERVIKAREIQKRRFRDTHISCNSQMSHRMLRRFVQLDEKSEDLLKRYVEKYGLSGRKIDKVLKLSRTIADLEGSSGVEMRHLAEALQYRFRES</sequence>
<dbReference type="eggNOG" id="COG0606">
    <property type="taxonomic scope" value="Bacteria"/>
</dbReference>
<dbReference type="AlphaFoldDB" id="A5IJR0"/>
<dbReference type="InterPro" id="IPR004482">
    <property type="entry name" value="Mg_chelat-rel"/>
</dbReference>
<feature type="domain" description="AAA+ ATPase" evidence="4">
    <location>
        <begin position="212"/>
        <end position="391"/>
    </location>
</feature>
<dbReference type="EMBL" id="CP000702">
    <property type="protein sequence ID" value="ABQ46433.1"/>
    <property type="molecule type" value="Genomic_DNA"/>
</dbReference>
<dbReference type="Gene3D" id="3.40.50.300">
    <property type="entry name" value="P-loop containing nucleotide triphosphate hydrolases"/>
    <property type="match status" value="1"/>
</dbReference>
<evidence type="ECO:0000256" key="3">
    <source>
        <dbReference type="ARBA" id="ARBA00022840"/>
    </source>
</evidence>
<dbReference type="HOGENOM" id="CLU_026145_1_0_0"/>
<dbReference type="SMART" id="SM00382">
    <property type="entry name" value="AAA"/>
    <property type="match status" value="1"/>
</dbReference>
<dbReference type="NCBIfam" id="TIGR00368">
    <property type="entry name" value="YifB family Mg chelatase-like AAA ATPase"/>
    <property type="match status" value="1"/>
</dbReference>
<evidence type="ECO:0000313" key="5">
    <source>
        <dbReference type="EMBL" id="ABQ46433.1"/>
    </source>
</evidence>
<evidence type="ECO:0000259" key="4">
    <source>
        <dbReference type="SMART" id="SM00382"/>
    </source>
</evidence>
<name>A5IJR0_THEP1</name>
<keyword evidence="2" id="KW-0547">Nucleotide-binding</keyword>
<dbReference type="SUPFAM" id="SSF52540">
    <property type="entry name" value="P-loop containing nucleoside triphosphate hydrolases"/>
    <property type="match status" value="1"/>
</dbReference>
<dbReference type="InterPro" id="IPR003593">
    <property type="entry name" value="AAA+_ATPase"/>
</dbReference>
<dbReference type="InterPro" id="IPR025158">
    <property type="entry name" value="Mg_chelat-rel_C"/>
</dbReference>
<dbReference type="PANTHER" id="PTHR32039">
    <property type="entry name" value="MAGNESIUM-CHELATASE SUBUNIT CHLI"/>
    <property type="match status" value="1"/>
</dbReference>
<dbReference type="Gene3D" id="3.30.230.10">
    <property type="match status" value="1"/>
</dbReference>
<protein>
    <submittedName>
        <fullName evidence="5">Mg chelatase, subunit ChlI</fullName>
    </submittedName>
</protein>
<dbReference type="InterPro" id="IPR014721">
    <property type="entry name" value="Ribsml_uS5_D2-typ_fold_subgr"/>
</dbReference>
<keyword evidence="3" id="KW-0067">ATP-binding</keyword>
<dbReference type="SUPFAM" id="SSF54211">
    <property type="entry name" value="Ribosomal protein S5 domain 2-like"/>
    <property type="match status" value="1"/>
</dbReference>
<dbReference type="InterPro" id="IPR000523">
    <property type="entry name" value="Mg_chelatse_chII-like_cat_dom"/>
</dbReference>
<dbReference type="Pfam" id="PF01078">
    <property type="entry name" value="Mg_chelatase"/>
    <property type="match status" value="1"/>
</dbReference>
<dbReference type="Pfam" id="PF13541">
    <property type="entry name" value="ChlI"/>
    <property type="match status" value="1"/>
</dbReference>
<dbReference type="InterPro" id="IPR027417">
    <property type="entry name" value="P-loop_NTPase"/>
</dbReference>
<evidence type="ECO:0000256" key="1">
    <source>
        <dbReference type="ARBA" id="ARBA00006354"/>
    </source>
</evidence>
<dbReference type="PRINTS" id="PR01657">
    <property type="entry name" value="MCMFAMILY"/>
</dbReference>
<organism evidence="5 6">
    <name type="scientific">Thermotoga petrophila (strain ATCC BAA-488 / DSM 13995 / JCM 10881 / RKU-1)</name>
    <dbReference type="NCBI Taxonomy" id="390874"/>
    <lineage>
        <taxon>Bacteria</taxon>
        <taxon>Thermotogati</taxon>
        <taxon>Thermotogota</taxon>
        <taxon>Thermotogae</taxon>
        <taxon>Thermotogales</taxon>
        <taxon>Thermotogaceae</taxon>
        <taxon>Thermotoga</taxon>
    </lineage>
</organism>
<dbReference type="InterPro" id="IPR045006">
    <property type="entry name" value="CHLI-like"/>
</dbReference>
<dbReference type="GO" id="GO:0003677">
    <property type="term" value="F:DNA binding"/>
    <property type="evidence" value="ECO:0007669"/>
    <property type="project" value="InterPro"/>
</dbReference>
<dbReference type="Proteomes" id="UP000006558">
    <property type="component" value="Chromosome"/>
</dbReference>
<comment type="similarity">
    <text evidence="1">Belongs to the Mg-chelatase subunits D/I family. ComM subfamily.</text>
</comment>
<dbReference type="RefSeq" id="WP_011943058.1">
    <property type="nucleotide sequence ID" value="NC_009486.1"/>
</dbReference>
<gene>
    <name evidence="5" type="ordered locus">Tpet_0409</name>
</gene>
<dbReference type="PANTHER" id="PTHR32039:SF7">
    <property type="entry name" value="COMPETENCE PROTEIN COMM"/>
    <property type="match status" value="1"/>
</dbReference>
<reference evidence="5 6" key="2">
    <citation type="journal article" date="2009" name="Proc. Natl. Acad. Sci. U.S.A.">
        <title>On the chimeric nature, thermophilic origin, and phylogenetic placement of the Thermotogales.</title>
        <authorList>
            <person name="Zhaxybayeva O."/>
            <person name="Swithers K.S."/>
            <person name="Lapierre P."/>
            <person name="Fournier G.P."/>
            <person name="Bickhart D.M."/>
            <person name="DeBoy R.T."/>
            <person name="Nelson K.E."/>
            <person name="Nesbo C.L."/>
            <person name="Doolittle W.F."/>
            <person name="Gogarten J.P."/>
            <person name="Noll K.M."/>
        </authorList>
    </citation>
    <scope>NUCLEOTIDE SEQUENCE [LARGE SCALE GENOMIC DNA]</scope>
    <source>
        <strain evidence="6">ATCC BAA-488 / DSM 13995 / JCM 10881 / RKU-1</strain>
    </source>
</reference>
<dbReference type="STRING" id="390874.Tpet_0409"/>
<dbReference type="InterPro" id="IPR001208">
    <property type="entry name" value="MCM_dom"/>
</dbReference>
<accession>A5IJR0</accession>
<evidence type="ECO:0000313" key="6">
    <source>
        <dbReference type="Proteomes" id="UP000006558"/>
    </source>
</evidence>
<dbReference type="KEGG" id="tpt:Tpet_0409"/>
<dbReference type="GO" id="GO:0005524">
    <property type="term" value="F:ATP binding"/>
    <property type="evidence" value="ECO:0007669"/>
    <property type="project" value="UniProtKB-KW"/>
</dbReference>